<dbReference type="Proteomes" id="UP000595691">
    <property type="component" value="Chromosome"/>
</dbReference>
<reference evidence="4 5" key="1">
    <citation type="submission" date="2020-11" db="EMBL/GenBank/DDBJ databases">
        <title>Taxonomic evaluation of the Bacillus sporothermodurans group of bacteria based on whole genome sequences.</title>
        <authorList>
            <person name="Fiedler G."/>
            <person name="Herbstmann A.-D."/>
            <person name="Doll E."/>
            <person name="Wenning M."/>
            <person name="Brinks E."/>
            <person name="Kabisch J."/>
            <person name="Breitenwieser F."/>
            <person name="Lappann M."/>
            <person name="Boehnlein C."/>
            <person name="Franz C."/>
        </authorList>
    </citation>
    <scope>NUCLEOTIDE SEQUENCE [LARGE SCALE GENOMIC DNA]</scope>
    <source>
        <strain evidence="4 5">JCM 19841</strain>
    </source>
</reference>
<sequence length="222" mass="24078">MKKTIAFFATLVLFVGILSGCNSSNNQGSSSNKNKNNENTQVNKDSNNATEQDSGNEDKENTEKKEDNSKNSSSTGNFKDQTDLKIGDTGKLESTLGKYEITVKSIKLKNEIGGEVSQIDHLFLTEITIKNIGDQPIDAAETIGLLELTDDLEGSGSPNDSDFYKVSKPFSGEIKPGQTMTGEAVFQGLDSKTYYIRVTPGLIAASAVKNKAIWTFKKSEAE</sequence>
<gene>
    <name evidence="4" type="ORF">I5776_05720</name>
</gene>
<feature type="compositionally biased region" description="Basic and acidic residues" evidence="2">
    <location>
        <begin position="56"/>
        <end position="69"/>
    </location>
</feature>
<feature type="region of interest" description="Disordered" evidence="2">
    <location>
        <begin position="24"/>
        <end position="84"/>
    </location>
</feature>
<feature type="chain" id="PRO_5046091182" evidence="3">
    <location>
        <begin position="25"/>
        <end position="222"/>
    </location>
</feature>
<keyword evidence="1 3" id="KW-0732">Signal</keyword>
<dbReference type="PROSITE" id="PS51257">
    <property type="entry name" value="PROKAR_LIPOPROTEIN"/>
    <property type="match status" value="1"/>
</dbReference>
<dbReference type="RefSeq" id="WP_202779374.1">
    <property type="nucleotide sequence ID" value="NZ_CP065425.1"/>
</dbReference>
<protein>
    <submittedName>
        <fullName evidence="4">DUF4352 domain-containing protein</fullName>
    </submittedName>
</protein>
<dbReference type="Gene3D" id="2.60.40.1240">
    <property type="match status" value="1"/>
</dbReference>
<feature type="compositionally biased region" description="Polar residues" evidence="2">
    <location>
        <begin position="40"/>
        <end position="53"/>
    </location>
</feature>
<dbReference type="InterPro" id="IPR029050">
    <property type="entry name" value="Immunoprotect_excell_Ig-like"/>
</dbReference>
<evidence type="ECO:0000313" key="5">
    <source>
        <dbReference type="Proteomes" id="UP000595691"/>
    </source>
</evidence>
<evidence type="ECO:0000256" key="1">
    <source>
        <dbReference type="ARBA" id="ARBA00022729"/>
    </source>
</evidence>
<keyword evidence="5" id="KW-1185">Reference proteome</keyword>
<feature type="signal peptide" evidence="3">
    <location>
        <begin position="1"/>
        <end position="24"/>
    </location>
</feature>
<accession>A0ABX7E550</accession>
<name>A0ABX7E550_9BACI</name>
<feature type="compositionally biased region" description="Low complexity" evidence="2">
    <location>
        <begin position="24"/>
        <end position="39"/>
    </location>
</feature>
<evidence type="ECO:0000256" key="2">
    <source>
        <dbReference type="SAM" id="MobiDB-lite"/>
    </source>
</evidence>
<evidence type="ECO:0000256" key="3">
    <source>
        <dbReference type="SAM" id="SignalP"/>
    </source>
</evidence>
<evidence type="ECO:0000313" key="4">
    <source>
        <dbReference type="EMBL" id="QQZ10430.1"/>
    </source>
</evidence>
<dbReference type="EMBL" id="CP065425">
    <property type="protein sequence ID" value="QQZ10430.1"/>
    <property type="molecule type" value="Genomic_DNA"/>
</dbReference>
<organism evidence="4 5">
    <name type="scientific">Heyndrickxia vini</name>
    <dbReference type="NCBI Taxonomy" id="1476025"/>
    <lineage>
        <taxon>Bacteria</taxon>
        <taxon>Bacillati</taxon>
        <taxon>Bacillota</taxon>
        <taxon>Bacilli</taxon>
        <taxon>Bacillales</taxon>
        <taxon>Bacillaceae</taxon>
        <taxon>Heyndrickxia</taxon>
    </lineage>
</organism>
<proteinExistence type="predicted"/>